<dbReference type="AlphaFoldDB" id="A0A4R2H6J9"/>
<protein>
    <submittedName>
        <fullName evidence="3">Putative iron-regulated membrane protein</fullName>
    </submittedName>
    <submittedName>
        <fullName evidence="2">Sulfite reductase</fullName>
    </submittedName>
</protein>
<proteinExistence type="predicted"/>
<keyword evidence="1" id="KW-0472">Membrane</keyword>
<evidence type="ECO:0000313" key="4">
    <source>
        <dbReference type="Proteomes" id="UP000295684"/>
    </source>
</evidence>
<reference evidence="2" key="1">
    <citation type="journal article" date="2014" name="Int. J. Syst. Evol. Microbiol.">
        <title>Complete genome of a new Firmicutes species belonging to the dominant human colonic microbiota ('Ruminococcus bicirculans') reveals two chromosomes and a selective capacity to utilize plant glucans.</title>
        <authorList>
            <consortium name="NISC Comparative Sequencing Program"/>
            <person name="Wegmann U."/>
            <person name="Louis P."/>
            <person name="Goesmann A."/>
            <person name="Henrissat B."/>
            <person name="Duncan S.H."/>
            <person name="Flint H.J."/>
        </authorList>
    </citation>
    <scope>NUCLEOTIDE SEQUENCE</scope>
    <source>
        <strain evidence="2">CGMCC 1.15644</strain>
    </source>
</reference>
<dbReference type="InterPro" id="IPR005625">
    <property type="entry name" value="PepSY-ass_TM"/>
</dbReference>
<feature type="transmembrane region" description="Helical" evidence="1">
    <location>
        <begin position="162"/>
        <end position="182"/>
    </location>
</feature>
<dbReference type="RefSeq" id="WP_132534871.1">
    <property type="nucleotide sequence ID" value="NZ_BMJO01000001.1"/>
</dbReference>
<keyword evidence="1" id="KW-1133">Transmembrane helix</keyword>
<evidence type="ECO:0000313" key="2">
    <source>
        <dbReference type="EMBL" id="GGE38988.1"/>
    </source>
</evidence>
<evidence type="ECO:0000313" key="5">
    <source>
        <dbReference type="Proteomes" id="UP000622648"/>
    </source>
</evidence>
<keyword evidence="5" id="KW-1185">Reference proteome</keyword>
<evidence type="ECO:0000256" key="1">
    <source>
        <dbReference type="SAM" id="Phobius"/>
    </source>
</evidence>
<reference evidence="5" key="2">
    <citation type="journal article" date="2019" name="Int. J. Syst. Evol. Microbiol.">
        <title>The Global Catalogue of Microorganisms (GCM) 10K type strain sequencing project: providing services to taxonomists for standard genome sequencing and annotation.</title>
        <authorList>
            <consortium name="The Broad Institute Genomics Platform"/>
            <consortium name="The Broad Institute Genome Sequencing Center for Infectious Disease"/>
            <person name="Wu L."/>
            <person name="Ma J."/>
        </authorList>
    </citation>
    <scope>NUCLEOTIDE SEQUENCE [LARGE SCALE GENOMIC DNA]</scope>
    <source>
        <strain evidence="5">CGMCC 1.15644</strain>
    </source>
</reference>
<feature type="transmembrane region" description="Helical" evidence="1">
    <location>
        <begin position="214"/>
        <end position="237"/>
    </location>
</feature>
<accession>A0A4R2H6J9</accession>
<organism evidence="3 4">
    <name type="scientific">Pedobacter psychrotolerans</name>
    <dbReference type="NCBI Taxonomy" id="1843235"/>
    <lineage>
        <taxon>Bacteria</taxon>
        <taxon>Pseudomonadati</taxon>
        <taxon>Bacteroidota</taxon>
        <taxon>Sphingobacteriia</taxon>
        <taxon>Sphingobacteriales</taxon>
        <taxon>Sphingobacteriaceae</taxon>
        <taxon>Pedobacter</taxon>
    </lineage>
</organism>
<dbReference type="Pfam" id="PF03929">
    <property type="entry name" value="PepSY_TM"/>
    <property type="match status" value="1"/>
</dbReference>
<dbReference type="Proteomes" id="UP000295684">
    <property type="component" value="Unassembled WGS sequence"/>
</dbReference>
<dbReference type="EMBL" id="SLWO01000007">
    <property type="protein sequence ID" value="TCO21483.1"/>
    <property type="molecule type" value="Genomic_DNA"/>
</dbReference>
<reference evidence="3 4" key="3">
    <citation type="submission" date="2019-03" db="EMBL/GenBank/DDBJ databases">
        <title>Genomic Encyclopedia of Type Strains, Phase IV (KMG-IV): sequencing the most valuable type-strain genomes for metagenomic binning, comparative biology and taxonomic classification.</title>
        <authorList>
            <person name="Goeker M."/>
        </authorList>
    </citation>
    <scope>NUCLEOTIDE SEQUENCE [LARGE SCALE GENOMIC DNA]</scope>
    <source>
        <strain evidence="3 4">DSM 103236</strain>
    </source>
</reference>
<feature type="transmembrane region" description="Helical" evidence="1">
    <location>
        <begin position="21"/>
        <end position="48"/>
    </location>
</feature>
<keyword evidence="1" id="KW-0812">Transmembrane</keyword>
<gene>
    <name evidence="3" type="ORF">EV200_10774</name>
    <name evidence="2" type="ORF">GCM10011413_00700</name>
</gene>
<dbReference type="PANTHER" id="PTHR34219:SF3">
    <property type="entry name" value="BLL7967 PROTEIN"/>
    <property type="match status" value="1"/>
</dbReference>
<dbReference type="EMBL" id="BMJO01000001">
    <property type="protein sequence ID" value="GGE38988.1"/>
    <property type="molecule type" value="Genomic_DNA"/>
</dbReference>
<comment type="caution">
    <text evidence="3">The sequence shown here is derived from an EMBL/GenBank/DDBJ whole genome shotgun (WGS) entry which is preliminary data.</text>
</comment>
<sequence length="401" mass="46718">MFTDQTKKISKSRKSTFRRVIEWLHLWLGLISGIILFVVCLTGAIWVWRHEVWYFTEQYQRVTIQEKPFLAPSVLIAGSGNYLRAKEHGEVILDGITYGRAGRSVMCSYNLSGEKSAAIYLNPYTAEIIKDKRESTAAEIFFIFIRAGHRFFWLPRNIGSPVVGSACIVFLIILLTGLIWWYPKKWNDKTREKSFRIKWGAKWKRLNIDLHNVLGFYSFIFVILLTVTGIVFTFEWFEKGIYRSLTWKEKTTHEKPPLSDTTITKIKYQQPVDLLWSRMNNLYGREKIGNLWISVPGKAKEPYRVSVNFGDGTILYNSRIHYYDGKTLKKLRWKGNKAVDYEQLSVGEKVFRMNFDIHTGQILGLPTKILAFITCLVGASLPVTGVIIWYNRKWGKRKKRD</sequence>
<name>A0A4R2H6J9_9SPHI</name>
<evidence type="ECO:0000313" key="3">
    <source>
        <dbReference type="EMBL" id="TCO21483.1"/>
    </source>
</evidence>
<dbReference type="PANTHER" id="PTHR34219">
    <property type="entry name" value="IRON-REGULATED INNER MEMBRANE PROTEIN-RELATED"/>
    <property type="match status" value="1"/>
</dbReference>
<dbReference type="OrthoDB" id="111691at2"/>
<reference evidence="2" key="4">
    <citation type="submission" date="2024-05" db="EMBL/GenBank/DDBJ databases">
        <authorList>
            <person name="Sun Q."/>
            <person name="Zhou Y."/>
        </authorList>
    </citation>
    <scope>NUCLEOTIDE SEQUENCE</scope>
    <source>
        <strain evidence="2">CGMCC 1.15644</strain>
    </source>
</reference>
<dbReference type="Proteomes" id="UP000622648">
    <property type="component" value="Unassembled WGS sequence"/>
</dbReference>
<feature type="transmembrane region" description="Helical" evidence="1">
    <location>
        <begin position="369"/>
        <end position="390"/>
    </location>
</feature>